<protein>
    <submittedName>
        <fullName evidence="1">CoA transferase</fullName>
    </submittedName>
</protein>
<organism evidence="1 2">
    <name type="scientific">Nonomuraea spiralis</name>
    <dbReference type="NCBI Taxonomy" id="46182"/>
    <lineage>
        <taxon>Bacteria</taxon>
        <taxon>Bacillati</taxon>
        <taxon>Actinomycetota</taxon>
        <taxon>Actinomycetes</taxon>
        <taxon>Streptosporangiales</taxon>
        <taxon>Streptosporangiaceae</taxon>
        <taxon>Nonomuraea</taxon>
    </lineage>
</organism>
<accession>A0ABV5ISP3</accession>
<name>A0ABV5ISP3_9ACTN</name>
<dbReference type="Proteomes" id="UP001589647">
    <property type="component" value="Unassembled WGS sequence"/>
</dbReference>
<dbReference type="InterPro" id="IPR003673">
    <property type="entry name" value="CoA-Trfase_fam_III"/>
</dbReference>
<keyword evidence="2" id="KW-1185">Reference proteome</keyword>
<sequence>MLAPWFAARTAAEAEEGLEGTSVLWSRYRTFEDLAAGGAAALRGEPLMAPLDQPGVGPHLAPGGPLLLDGRQVPPSPAPELGEHTDEVLADLLSLSPPELASLRADGVVA</sequence>
<gene>
    <name evidence="1" type="ORF">ACFFV7_40565</name>
</gene>
<evidence type="ECO:0000313" key="2">
    <source>
        <dbReference type="Proteomes" id="UP001589647"/>
    </source>
</evidence>
<dbReference type="EMBL" id="JBHMEI010000057">
    <property type="protein sequence ID" value="MFB9207537.1"/>
    <property type="molecule type" value="Genomic_DNA"/>
</dbReference>
<dbReference type="RefSeq" id="WP_268246092.1">
    <property type="nucleotide sequence ID" value="NZ_BMRC01000012.1"/>
</dbReference>
<dbReference type="SUPFAM" id="SSF89796">
    <property type="entry name" value="CoA-transferase family III (CaiB/BaiF)"/>
    <property type="match status" value="1"/>
</dbReference>
<keyword evidence="1" id="KW-0808">Transferase</keyword>
<dbReference type="InterPro" id="IPR044855">
    <property type="entry name" value="CoA-Trfase_III_dom3_sf"/>
</dbReference>
<proteinExistence type="predicted"/>
<comment type="caution">
    <text evidence="1">The sequence shown here is derived from an EMBL/GenBank/DDBJ whole genome shotgun (WGS) entry which is preliminary data.</text>
</comment>
<evidence type="ECO:0000313" key="1">
    <source>
        <dbReference type="EMBL" id="MFB9207537.1"/>
    </source>
</evidence>
<dbReference type="Gene3D" id="3.40.50.10540">
    <property type="entry name" value="Crotonobetainyl-coa:carnitine coa-transferase, domain 1"/>
    <property type="match status" value="1"/>
</dbReference>
<dbReference type="InterPro" id="IPR023606">
    <property type="entry name" value="CoA-Trfase_III_dom_1_sf"/>
</dbReference>
<reference evidence="1 2" key="1">
    <citation type="submission" date="2024-09" db="EMBL/GenBank/DDBJ databases">
        <authorList>
            <person name="Sun Q."/>
            <person name="Mori K."/>
        </authorList>
    </citation>
    <scope>NUCLEOTIDE SEQUENCE [LARGE SCALE GENOMIC DNA]</scope>
    <source>
        <strain evidence="1 2">CCM 3426</strain>
    </source>
</reference>
<dbReference type="GO" id="GO:0016740">
    <property type="term" value="F:transferase activity"/>
    <property type="evidence" value="ECO:0007669"/>
    <property type="project" value="UniProtKB-KW"/>
</dbReference>
<dbReference type="Gene3D" id="3.30.1540.10">
    <property type="entry name" value="formyl-coa transferase, domain 3"/>
    <property type="match status" value="1"/>
</dbReference>
<dbReference type="Pfam" id="PF02515">
    <property type="entry name" value="CoA_transf_3"/>
    <property type="match status" value="1"/>
</dbReference>